<organism evidence="1 2">
    <name type="scientific">Cronobacter sakazakii (strain ATCC BAA-894)</name>
    <name type="common">Enterobacter sakazakii</name>
    <dbReference type="NCBI Taxonomy" id="290339"/>
    <lineage>
        <taxon>Bacteria</taxon>
        <taxon>Pseudomonadati</taxon>
        <taxon>Pseudomonadota</taxon>
        <taxon>Gammaproteobacteria</taxon>
        <taxon>Enterobacterales</taxon>
        <taxon>Enterobacteriaceae</taxon>
        <taxon>Cronobacter</taxon>
    </lineage>
</organism>
<dbReference type="KEGG" id="esa:ESA_01835"/>
<proteinExistence type="predicted"/>
<dbReference type="Proteomes" id="UP000000260">
    <property type="component" value="Chromosome"/>
</dbReference>
<dbReference type="AlphaFoldDB" id="A7MPQ5"/>
<evidence type="ECO:0000313" key="1">
    <source>
        <dbReference type="EMBL" id="ABU77089.1"/>
    </source>
</evidence>
<gene>
    <name evidence="1" type="ordered locus">ESA_01835</name>
</gene>
<evidence type="ECO:0000313" key="2">
    <source>
        <dbReference type="Proteomes" id="UP000000260"/>
    </source>
</evidence>
<dbReference type="EMBL" id="CP000783">
    <property type="protein sequence ID" value="ABU77089.1"/>
    <property type="molecule type" value="Genomic_DNA"/>
</dbReference>
<sequence length="86" mass="9906">MKLRLQYRSSARFLIGWGRLLRAAQYILSIIRKVYTAISGCQRFAENIFSRSGKRKSETAQSATLIYLSGKFSAGIYNHFINLKRI</sequence>
<keyword evidence="2" id="KW-1185">Reference proteome</keyword>
<protein>
    <submittedName>
        <fullName evidence="1">Uncharacterized protein</fullName>
    </submittedName>
</protein>
<accession>A7MPQ5</accession>
<dbReference type="HOGENOM" id="CLU_2492609_0_0_6"/>
<name>A7MPQ5_CROS8</name>
<reference evidence="1 2" key="1">
    <citation type="journal article" date="2010" name="PLoS ONE">
        <title>Genome sequence of Cronobacter sakazakii BAA-894 and comparative genomic hybridization analysis with other Cronobacter species.</title>
        <authorList>
            <person name="Kucerova E."/>
            <person name="Clifton S.W."/>
            <person name="Xia X.Q."/>
            <person name="Long F."/>
            <person name="Porwollik S."/>
            <person name="Fulton L."/>
            <person name="Fronick C."/>
            <person name="Minx P."/>
            <person name="Kyung K."/>
            <person name="Warren W."/>
            <person name="Fulton R."/>
            <person name="Feng D."/>
            <person name="Wollam A."/>
            <person name="Shah N."/>
            <person name="Bhonagiri V."/>
            <person name="Nash W.E."/>
            <person name="Hallsworth-Pepin K."/>
            <person name="Wilson R.K."/>
            <person name="McClelland M."/>
            <person name="Forsythe S.J."/>
        </authorList>
    </citation>
    <scope>NUCLEOTIDE SEQUENCE [LARGE SCALE GENOMIC DNA]</scope>
    <source>
        <strain evidence="1 2">ATCC BAA-894</strain>
    </source>
</reference>